<dbReference type="Proteomes" id="UP001055072">
    <property type="component" value="Unassembled WGS sequence"/>
</dbReference>
<sequence>MLTSIRTPLVVLLSLSLSVVNARLPDGRVHGNIPPSPAVPKITADDGPLTSISGATLPPINTTYYFDQLIDHTNPKLGTFKQRYWHTWEWYEEGGPIILFTPGEANADGYTGYLVNRTINGQIAQQQKGATIVLEHRFYGTSNPLPDLSLKSLKYHTIQQAIDDLDYFANNVKLAMPGGDKVKPNVNNPWILVGGSYSGALTGWTMVNKPDLFRAGYASSAVVEAITDFWGYFEPIREFMPQNCSADVEAVITHIDQIFTSGSPAEINAIKANFGLSNLTHLDDVAGALRNNLWDWQSLSPATGVEGTFFQFCDALEVKDGAVASASGWGLDHALSAWGAFWTSSYLNLLCGKNDVESCLGSYNPNEDYFTDTSIDNSGRSWTWIVCNEVGFYQEGAPTDVPTLVTRLVQPVYDERQCNYWFPGAFGNNPTPQPNVNRINTAYHGWNMKVDRLFFANGHRDPWREATTSANGSPAVSTSSEPIGISDGFHCSDLSTTNGKVDSTVLAVQQQALKSIQGWLADFKPTNRSSHQPHRRSEDEEREEKRRVLRFERERSVV</sequence>
<proteinExistence type="predicted"/>
<dbReference type="EMBL" id="MU274911">
    <property type="protein sequence ID" value="KAI0089184.1"/>
    <property type="molecule type" value="Genomic_DNA"/>
</dbReference>
<protein>
    <submittedName>
        <fullName evidence="1">Peptidase S28</fullName>
    </submittedName>
</protein>
<accession>A0ACB8U4Z9</accession>
<evidence type="ECO:0000313" key="1">
    <source>
        <dbReference type="EMBL" id="KAI0089184.1"/>
    </source>
</evidence>
<comment type="caution">
    <text evidence="1">The sequence shown here is derived from an EMBL/GenBank/DDBJ whole genome shotgun (WGS) entry which is preliminary data.</text>
</comment>
<gene>
    <name evidence="1" type="ORF">BDY19DRAFT_128966</name>
</gene>
<keyword evidence="2" id="KW-1185">Reference proteome</keyword>
<name>A0ACB8U4Z9_9APHY</name>
<reference evidence="1" key="1">
    <citation type="journal article" date="2021" name="Environ. Microbiol.">
        <title>Gene family expansions and transcriptome signatures uncover fungal adaptations to wood decay.</title>
        <authorList>
            <person name="Hage H."/>
            <person name="Miyauchi S."/>
            <person name="Viragh M."/>
            <person name="Drula E."/>
            <person name="Min B."/>
            <person name="Chaduli D."/>
            <person name="Navarro D."/>
            <person name="Favel A."/>
            <person name="Norest M."/>
            <person name="Lesage-Meessen L."/>
            <person name="Balint B."/>
            <person name="Merenyi Z."/>
            <person name="de Eugenio L."/>
            <person name="Morin E."/>
            <person name="Martinez A.T."/>
            <person name="Baldrian P."/>
            <person name="Stursova M."/>
            <person name="Martinez M.J."/>
            <person name="Novotny C."/>
            <person name="Magnuson J.K."/>
            <person name="Spatafora J.W."/>
            <person name="Maurice S."/>
            <person name="Pangilinan J."/>
            <person name="Andreopoulos W."/>
            <person name="LaButti K."/>
            <person name="Hundley H."/>
            <person name="Na H."/>
            <person name="Kuo A."/>
            <person name="Barry K."/>
            <person name="Lipzen A."/>
            <person name="Henrissat B."/>
            <person name="Riley R."/>
            <person name="Ahrendt S."/>
            <person name="Nagy L.G."/>
            <person name="Grigoriev I.V."/>
            <person name="Martin F."/>
            <person name="Rosso M.N."/>
        </authorList>
    </citation>
    <scope>NUCLEOTIDE SEQUENCE</scope>
    <source>
        <strain evidence="1">CBS 384.51</strain>
    </source>
</reference>
<organism evidence="1 2">
    <name type="scientific">Irpex rosettiformis</name>
    <dbReference type="NCBI Taxonomy" id="378272"/>
    <lineage>
        <taxon>Eukaryota</taxon>
        <taxon>Fungi</taxon>
        <taxon>Dikarya</taxon>
        <taxon>Basidiomycota</taxon>
        <taxon>Agaricomycotina</taxon>
        <taxon>Agaricomycetes</taxon>
        <taxon>Polyporales</taxon>
        <taxon>Irpicaceae</taxon>
        <taxon>Irpex</taxon>
    </lineage>
</organism>
<evidence type="ECO:0000313" key="2">
    <source>
        <dbReference type="Proteomes" id="UP001055072"/>
    </source>
</evidence>